<dbReference type="SUPFAM" id="SSF53850">
    <property type="entry name" value="Periplasmic binding protein-like II"/>
    <property type="match status" value="1"/>
</dbReference>
<dbReference type="Proteomes" id="UP000305778">
    <property type="component" value="Unassembled WGS sequence"/>
</dbReference>
<keyword evidence="4" id="KW-0564">Palmitate</keyword>
<dbReference type="EMBL" id="SUMC01000117">
    <property type="protein sequence ID" value="TJZ99117.1"/>
    <property type="molecule type" value="Genomic_DNA"/>
</dbReference>
<keyword evidence="5" id="KW-0449">Lipoprotein</keyword>
<comment type="caution">
    <text evidence="7">The sequence shown here is derived from an EMBL/GenBank/DDBJ whole genome shotgun (WGS) entry which is preliminary data.</text>
</comment>
<evidence type="ECO:0000256" key="6">
    <source>
        <dbReference type="SAM" id="SignalP"/>
    </source>
</evidence>
<dbReference type="Pfam" id="PF13416">
    <property type="entry name" value="SBP_bac_8"/>
    <property type="match status" value="1"/>
</dbReference>
<proteinExistence type="predicted"/>
<evidence type="ECO:0000256" key="2">
    <source>
        <dbReference type="ARBA" id="ARBA00022729"/>
    </source>
</evidence>
<dbReference type="InterPro" id="IPR050490">
    <property type="entry name" value="Bact_solute-bd_prot1"/>
</dbReference>
<dbReference type="AlphaFoldDB" id="A0A4U0RUG5"/>
<evidence type="ECO:0000256" key="3">
    <source>
        <dbReference type="ARBA" id="ARBA00023136"/>
    </source>
</evidence>
<dbReference type="OrthoDB" id="7918484at2"/>
<feature type="chain" id="PRO_5020713643" evidence="6">
    <location>
        <begin position="25"/>
        <end position="452"/>
    </location>
</feature>
<dbReference type="PANTHER" id="PTHR43649">
    <property type="entry name" value="ARABINOSE-BINDING PROTEIN-RELATED"/>
    <property type="match status" value="1"/>
</dbReference>
<organism evidence="7 8">
    <name type="scientific">Actinacidiphila oryziradicis</name>
    <dbReference type="NCBI Taxonomy" id="2571141"/>
    <lineage>
        <taxon>Bacteria</taxon>
        <taxon>Bacillati</taxon>
        <taxon>Actinomycetota</taxon>
        <taxon>Actinomycetes</taxon>
        <taxon>Kitasatosporales</taxon>
        <taxon>Streptomycetaceae</taxon>
        <taxon>Actinacidiphila</taxon>
    </lineage>
</organism>
<keyword evidence="1" id="KW-1003">Cell membrane</keyword>
<evidence type="ECO:0000256" key="1">
    <source>
        <dbReference type="ARBA" id="ARBA00022475"/>
    </source>
</evidence>
<evidence type="ECO:0000313" key="8">
    <source>
        <dbReference type="Proteomes" id="UP000305778"/>
    </source>
</evidence>
<keyword evidence="3" id="KW-0472">Membrane</keyword>
<dbReference type="RefSeq" id="WP_136730165.1">
    <property type="nucleotide sequence ID" value="NZ_SUMC01000117.1"/>
</dbReference>
<accession>A0A4U0RUG5</accession>
<sequence>MKRIKGIIAVTCAALLALSGCSSAAYRARTSGGTLASKPAGTYPTGPVKLVIWWWGEQEVAGAKGWLADTVAAYEKLHPNVKIETVLQTTDSLIPAFQAAAAANQGPDIQYFWGGINSQEPAWAGHVLPISDYIPASELKHYLNAATEDSYKGKILTAPWYVNPQFPVLVRKDVLAAHGLKTPTTWSDLLSTCDKLNAAGITTLAGGVKDGWFGGWLYSMIDGQLVSSSSDVTAAVTGQQKFTDPMHADWWQRLQETVDHHCWNADINSQQLYQAQQQWVSGKAAMTITAGTDAPNFVKKVGADKVQITTMPKIGNGPYAGKMGTTSQTVGITPWTKYPKVDADFIEFMHSPQRLQAWYDKTGSMPADDRFDMSKVTDPVKRQLFQMALNGAPYLENYIPAALDSNAVFTNVQLVLQGKRTADQAAADMQSQVERLRLTDRSLVNDFKAWKR</sequence>
<dbReference type="PANTHER" id="PTHR43649:SF33">
    <property type="entry name" value="POLYGALACTURONAN_RHAMNOGALACTURONAN-BINDING PROTEIN YTCQ"/>
    <property type="match status" value="1"/>
</dbReference>
<gene>
    <name evidence="7" type="ORF">FCI23_47070</name>
</gene>
<name>A0A4U0RUG5_9ACTN</name>
<dbReference type="InterPro" id="IPR006059">
    <property type="entry name" value="SBP"/>
</dbReference>
<evidence type="ECO:0000256" key="5">
    <source>
        <dbReference type="ARBA" id="ARBA00023288"/>
    </source>
</evidence>
<reference evidence="7 8" key="1">
    <citation type="submission" date="2019-04" db="EMBL/GenBank/DDBJ databases">
        <title>Streptomyces oryziradicis sp. nov., a novel actinomycete isolated from rhizosphere soil of rice (Oryza sativa L.).</title>
        <authorList>
            <person name="Li C."/>
        </authorList>
    </citation>
    <scope>NUCLEOTIDE SEQUENCE [LARGE SCALE GENOMIC DNA]</scope>
    <source>
        <strain evidence="7 8">NEAU-C40</strain>
    </source>
</reference>
<dbReference type="Gene3D" id="3.40.190.10">
    <property type="entry name" value="Periplasmic binding protein-like II"/>
    <property type="match status" value="2"/>
</dbReference>
<dbReference type="PROSITE" id="PS51257">
    <property type="entry name" value="PROKAR_LIPOPROTEIN"/>
    <property type="match status" value="1"/>
</dbReference>
<evidence type="ECO:0000313" key="7">
    <source>
        <dbReference type="EMBL" id="TJZ99117.1"/>
    </source>
</evidence>
<feature type="signal peptide" evidence="6">
    <location>
        <begin position="1"/>
        <end position="24"/>
    </location>
</feature>
<evidence type="ECO:0000256" key="4">
    <source>
        <dbReference type="ARBA" id="ARBA00023139"/>
    </source>
</evidence>
<keyword evidence="2 6" id="KW-0732">Signal</keyword>
<keyword evidence="8" id="KW-1185">Reference proteome</keyword>
<protein>
    <submittedName>
        <fullName evidence="7">Extracellular solute-binding protein</fullName>
    </submittedName>
</protein>